<proteinExistence type="predicted"/>
<protein>
    <submittedName>
        <fullName evidence="2">3-oxoacyl-ACP synthase</fullName>
    </submittedName>
</protein>
<organism evidence="2 3">
    <name type="scientific">Pseudomonas chlororaphis subsp. aurantiaca</name>
    <dbReference type="NCBI Taxonomy" id="86192"/>
    <lineage>
        <taxon>Bacteria</taxon>
        <taxon>Pseudomonadati</taxon>
        <taxon>Pseudomonadota</taxon>
        <taxon>Gammaproteobacteria</taxon>
        <taxon>Pseudomonadales</taxon>
        <taxon>Pseudomonadaceae</taxon>
        <taxon>Pseudomonas</taxon>
    </lineage>
</organism>
<dbReference type="EMBL" id="JAEEFW010000010">
    <property type="protein sequence ID" value="MBU4636654.1"/>
    <property type="molecule type" value="Genomic_DNA"/>
</dbReference>
<name>A0AAJ0ZRS1_9PSED</name>
<evidence type="ECO:0000259" key="1">
    <source>
        <dbReference type="Pfam" id="PF00109"/>
    </source>
</evidence>
<accession>A0AAJ0ZRS1</accession>
<feature type="domain" description="Beta-ketoacyl synthase-like N-terminal" evidence="1">
    <location>
        <begin position="137"/>
        <end position="205"/>
    </location>
</feature>
<comment type="caution">
    <text evidence="2">The sequence shown here is derived from an EMBL/GenBank/DDBJ whole genome shotgun (WGS) entry which is preliminary data.</text>
</comment>
<evidence type="ECO:0000313" key="3">
    <source>
        <dbReference type="Proteomes" id="UP000787568"/>
    </source>
</evidence>
<dbReference type="AlphaFoldDB" id="A0AAJ0ZRS1"/>
<dbReference type="GO" id="GO:0016746">
    <property type="term" value="F:acyltransferase activity"/>
    <property type="evidence" value="ECO:0007669"/>
    <property type="project" value="InterPro"/>
</dbReference>
<reference evidence="2" key="1">
    <citation type="submission" date="2020-12" db="EMBL/GenBank/DDBJ databases">
        <title>Generalized mutagenesis with transposon Tn5. A laboratory procedure for the identification of genes responsible for a bacterial phenotype and its regulation, illustrated with phenazine production in Pseudomonas chlororaphis.</title>
        <authorList>
            <person name="Muzio F."/>
            <person name="Sobrero P."/>
            <person name="Agaras B."/>
            <person name="Valverde C."/>
        </authorList>
    </citation>
    <scope>NUCLEOTIDE SEQUENCE</scope>
    <source>
        <strain evidence="2">SMMP3</strain>
    </source>
</reference>
<dbReference type="Gene3D" id="3.40.47.10">
    <property type="match status" value="1"/>
</dbReference>
<dbReference type="Pfam" id="PF00109">
    <property type="entry name" value="ketoacyl-synt"/>
    <property type="match status" value="1"/>
</dbReference>
<dbReference type="InterPro" id="IPR014030">
    <property type="entry name" value="Ketoacyl_synth_N"/>
</dbReference>
<dbReference type="PROSITE" id="PS51257">
    <property type="entry name" value="PROKAR_LIPOPROTEIN"/>
    <property type="match status" value="1"/>
</dbReference>
<gene>
    <name evidence="2" type="ORF">I8747_27955</name>
</gene>
<dbReference type="InterPro" id="IPR016039">
    <property type="entry name" value="Thiolase-like"/>
</dbReference>
<dbReference type="SUPFAM" id="SSF53901">
    <property type="entry name" value="Thiolase-like"/>
    <property type="match status" value="2"/>
</dbReference>
<dbReference type="Proteomes" id="UP000787568">
    <property type="component" value="Unassembled WGS sequence"/>
</dbReference>
<sequence>MHRNNNIFITSSGMACPVGLSAASACAAKRAGLSALENLPYLDNSCEPIVGAMVPGLDWTLPRASRLIELLSQALADLLHGPPDMPWDQIPLLLCLAEPERPGGGSRNAGLVQSIVNHLYDAFGVHFHPSSSRVFPTGHTAGFLALHEARRLIQQEQVPACLVCGVDSLLNATTLQWLDEHHRLKTPANRDGVIPGEAAAAVLVQAEPWGDRHAEVIGIGFGQEQASILSGEPLLGLGLTAAARSALAEAKLGLHEIDLRLSDIAGELYGFKELPLMEGRLMRVVRKQAQPLWHWAEAIGDSGAAAGIAQLVLADQAFRKGYAPGTKAMGLTSSVAGDRAATILSASTVSRFSPPKDGGSNHGL</sequence>
<evidence type="ECO:0000313" key="2">
    <source>
        <dbReference type="EMBL" id="MBU4636654.1"/>
    </source>
</evidence>